<dbReference type="OrthoDB" id="1645614at2"/>
<keyword evidence="4" id="KW-1185">Reference proteome</keyword>
<feature type="transmembrane region" description="Helical" evidence="1">
    <location>
        <begin position="289"/>
        <end position="315"/>
    </location>
</feature>
<evidence type="ECO:0000313" key="4">
    <source>
        <dbReference type="Proteomes" id="UP000434639"/>
    </source>
</evidence>
<sequence length="400" mass="43578">MSREKWNTLLIAGFMMTLTASIILHPKASLEASQAGLDVWWSIVFPSLLPFFIVSELLVGFGIVRFAGVMLEPVMRPLFKVPGAGGFVWAMGIASGFPAGAKLTAMLRKENQLTAIEAERLVSFTNCSNPLFIFAAVSVGFFNNPLLGLLLAASHYLSNLAVGVAMRFHGRRDDERMYRGKKHSFPSLREAFEALHATRLENKKPVGKMLGDAVLGSVQTLLVIGGFIILFSVLNRILDLSGVLGGAAEVLNILFVQLHLPAELTKPLLAGLFEITQGTMQAGKADAPLIYQAVIASFILGFSGLSVQAQVASILADTDIRFLPFFLARVLQGFTAALLTWLLFKPFYLNRGGAAEAYLPAEGSTAADWGGIITEAGPVITLFFLLLYTWLYWRRSAIYK</sequence>
<feature type="transmembrane region" description="Helical" evidence="1">
    <location>
        <begin position="121"/>
        <end position="142"/>
    </location>
</feature>
<dbReference type="EMBL" id="WMIB01000002">
    <property type="protein sequence ID" value="MTH52613.1"/>
    <property type="molecule type" value="Genomic_DNA"/>
</dbReference>
<dbReference type="Proteomes" id="UP000434639">
    <property type="component" value="Unassembled WGS sequence"/>
</dbReference>
<comment type="caution">
    <text evidence="3">The sequence shown here is derived from an EMBL/GenBank/DDBJ whole genome shotgun (WGS) entry which is preliminary data.</text>
</comment>
<dbReference type="NCBIfam" id="TIGR02871">
    <property type="entry name" value="spore_ylbJ"/>
    <property type="match status" value="1"/>
</dbReference>
<proteinExistence type="predicted"/>
<feature type="transmembrane region" description="Helical" evidence="1">
    <location>
        <begin position="6"/>
        <end position="25"/>
    </location>
</feature>
<dbReference type="Pfam" id="PF07670">
    <property type="entry name" value="Gate"/>
    <property type="match status" value="1"/>
</dbReference>
<feature type="transmembrane region" description="Helical" evidence="1">
    <location>
        <begin position="213"/>
        <end position="234"/>
    </location>
</feature>
<gene>
    <name evidence="3" type="primary">ylbJ</name>
    <name evidence="3" type="ORF">GKZ89_04270</name>
</gene>
<protein>
    <submittedName>
        <fullName evidence="3">Sporulation integral membrane protein YlbJ</fullName>
    </submittedName>
</protein>
<keyword evidence="1" id="KW-0812">Transmembrane</keyword>
<feature type="domain" description="Nucleoside transporter/FeoB GTPase Gate" evidence="2">
    <location>
        <begin position="43"/>
        <end position="135"/>
    </location>
</feature>
<feature type="transmembrane region" description="Helical" evidence="1">
    <location>
        <begin position="369"/>
        <end position="393"/>
    </location>
</feature>
<feature type="transmembrane region" description="Helical" evidence="1">
    <location>
        <begin position="322"/>
        <end position="344"/>
    </location>
</feature>
<dbReference type="RefSeq" id="WP_155111162.1">
    <property type="nucleotide sequence ID" value="NZ_WMIB01000002.1"/>
</dbReference>
<feature type="transmembrane region" description="Helical" evidence="1">
    <location>
        <begin position="37"/>
        <end position="64"/>
    </location>
</feature>
<evidence type="ECO:0000259" key="2">
    <source>
        <dbReference type="Pfam" id="PF07670"/>
    </source>
</evidence>
<keyword evidence="1" id="KW-0472">Membrane</keyword>
<accession>A0A7X2S3N2</accession>
<name>A0A7X2S3N2_9BACI</name>
<reference evidence="3 4" key="1">
    <citation type="journal article" date="2017" name="Int. J. Syst. Evol. Microbiol.">
        <title>Bacillus mangrovi sp. nov., isolated from a sediment sample from a mangrove forest.</title>
        <authorList>
            <person name="Gupta V."/>
            <person name="Singh P.K."/>
            <person name="Korpole S."/>
            <person name="Tanuku N.R.S."/>
            <person name="Pinnaka A.K."/>
        </authorList>
    </citation>
    <scope>NUCLEOTIDE SEQUENCE [LARGE SCALE GENOMIC DNA]</scope>
    <source>
        <strain evidence="3 4">KCTC 33872</strain>
    </source>
</reference>
<evidence type="ECO:0000256" key="1">
    <source>
        <dbReference type="SAM" id="Phobius"/>
    </source>
</evidence>
<evidence type="ECO:0000313" key="3">
    <source>
        <dbReference type="EMBL" id="MTH52613.1"/>
    </source>
</evidence>
<organism evidence="3 4">
    <name type="scientific">Metabacillus mangrovi</name>
    <dbReference type="NCBI Taxonomy" id="1491830"/>
    <lineage>
        <taxon>Bacteria</taxon>
        <taxon>Bacillati</taxon>
        <taxon>Bacillota</taxon>
        <taxon>Bacilli</taxon>
        <taxon>Bacillales</taxon>
        <taxon>Bacillaceae</taxon>
        <taxon>Metabacillus</taxon>
    </lineage>
</organism>
<dbReference type="InterPro" id="IPR014226">
    <property type="entry name" value="Spore_IM_YlbJ"/>
</dbReference>
<dbReference type="AlphaFoldDB" id="A0A7X2S3N2"/>
<keyword evidence="1" id="KW-1133">Transmembrane helix</keyword>
<dbReference type="InterPro" id="IPR011642">
    <property type="entry name" value="Gate_dom"/>
</dbReference>